<feature type="transmembrane region" description="Helical" evidence="3">
    <location>
        <begin position="129"/>
        <end position="148"/>
    </location>
</feature>
<dbReference type="AlphaFoldDB" id="A0A9N8Z0R6"/>
<feature type="region of interest" description="Disordered" evidence="2">
    <location>
        <begin position="1"/>
        <end position="61"/>
    </location>
</feature>
<feature type="transmembrane region" description="Helical" evidence="3">
    <location>
        <begin position="168"/>
        <end position="193"/>
    </location>
</feature>
<accession>A0A9N8Z0R6</accession>
<keyword evidence="3" id="KW-1133">Transmembrane helix</keyword>
<sequence>MDPETPPSSSSSRKVPRIKIESTRSAGDPGEKRRSLRLRGRRSKSVGGLSQTDDSDDGTTDDAALLSPRILRRTNVKKESFDDFIKRRRNVLEKERSTISLYTSPILVLTYFLAYIWHQTKEIVSYAKSRKWLLTSMPALILFLRLLMLIEGVHQKIIHNVQSLIFWYVYWIGLGIASSVGLGTGLHTFVLFLGPHIAEVTWVAYTCGNLDFDTQGPDRFRCKSEIIDLGSVTLWRIFRRVQWESFFWGLGTAIGELPPYFVARAGTNVSKSGCSRAMTALSGSRSEELATIDKIMEQNPGSISYKERILVYINRLMQKLGFWGIFLFASIPNPLFDLAGIICGQFLVPFSTFFGATFLGKAVVKSTIQTTIVILLFSQNTLDALLETTQLHFPYLHDKLENAVEKQLRILRREEGVEAPEDGLGNPSYISLAWNTFFNLMLAYFALSVIETLAIAHLKRVHDNELEALELKAKQTEEDNKRLNEEKEEDYSMMIKSAVEGQFREPLPIRGYLSD</sequence>
<feature type="transmembrane region" description="Helical" evidence="3">
    <location>
        <begin position="99"/>
        <end position="117"/>
    </location>
</feature>
<keyword evidence="3" id="KW-0472">Membrane</keyword>
<evidence type="ECO:0000313" key="4">
    <source>
        <dbReference type="EMBL" id="CAG8458403.1"/>
    </source>
</evidence>
<evidence type="ECO:0000256" key="3">
    <source>
        <dbReference type="SAM" id="Phobius"/>
    </source>
</evidence>
<keyword evidence="1" id="KW-0175">Coiled coil</keyword>
<organism evidence="4 5">
    <name type="scientific">Paraglomus brasilianum</name>
    <dbReference type="NCBI Taxonomy" id="144538"/>
    <lineage>
        <taxon>Eukaryota</taxon>
        <taxon>Fungi</taxon>
        <taxon>Fungi incertae sedis</taxon>
        <taxon>Mucoromycota</taxon>
        <taxon>Glomeromycotina</taxon>
        <taxon>Glomeromycetes</taxon>
        <taxon>Paraglomerales</taxon>
        <taxon>Paraglomeraceae</taxon>
        <taxon>Paraglomus</taxon>
    </lineage>
</organism>
<proteinExistence type="predicted"/>
<dbReference type="OrthoDB" id="2016540at2759"/>
<protein>
    <submittedName>
        <fullName evidence="4">11158_t:CDS:1</fullName>
    </submittedName>
</protein>
<feature type="coiled-coil region" evidence="1">
    <location>
        <begin position="459"/>
        <end position="493"/>
    </location>
</feature>
<evidence type="ECO:0000313" key="5">
    <source>
        <dbReference type="Proteomes" id="UP000789739"/>
    </source>
</evidence>
<keyword evidence="5" id="KW-1185">Reference proteome</keyword>
<feature type="compositionally biased region" description="Basic residues" evidence="2">
    <location>
        <begin position="34"/>
        <end position="44"/>
    </location>
</feature>
<name>A0A9N8Z0R6_9GLOM</name>
<evidence type="ECO:0000256" key="1">
    <source>
        <dbReference type="SAM" id="Coils"/>
    </source>
</evidence>
<gene>
    <name evidence="4" type="ORF">PBRASI_LOCUS442</name>
</gene>
<comment type="caution">
    <text evidence="4">The sequence shown here is derived from an EMBL/GenBank/DDBJ whole genome shotgun (WGS) entry which is preliminary data.</text>
</comment>
<keyword evidence="3" id="KW-0812">Transmembrane</keyword>
<evidence type="ECO:0000256" key="2">
    <source>
        <dbReference type="SAM" id="MobiDB-lite"/>
    </source>
</evidence>
<reference evidence="4" key="1">
    <citation type="submission" date="2021-06" db="EMBL/GenBank/DDBJ databases">
        <authorList>
            <person name="Kallberg Y."/>
            <person name="Tangrot J."/>
            <person name="Rosling A."/>
        </authorList>
    </citation>
    <scope>NUCLEOTIDE SEQUENCE</scope>
    <source>
        <strain evidence="4">BR232B</strain>
    </source>
</reference>
<dbReference type="Proteomes" id="UP000789739">
    <property type="component" value="Unassembled WGS sequence"/>
</dbReference>
<dbReference type="EMBL" id="CAJVPI010000021">
    <property type="protein sequence ID" value="CAG8458403.1"/>
    <property type="molecule type" value="Genomic_DNA"/>
</dbReference>